<dbReference type="Proteomes" id="UP000799766">
    <property type="component" value="Unassembled WGS sequence"/>
</dbReference>
<keyword evidence="5" id="KW-0175">Coiled coil</keyword>
<comment type="function">
    <text evidence="4">Component of the exocyst complex involved in the docking of exocytic vesicles with fusion sites on the plasma membrane.</text>
</comment>
<dbReference type="GO" id="GO:0090522">
    <property type="term" value="P:vesicle tethering involved in exocytosis"/>
    <property type="evidence" value="ECO:0007669"/>
    <property type="project" value="UniProtKB-UniRule"/>
</dbReference>
<keyword evidence="1 4" id="KW-0813">Transport</keyword>
<dbReference type="PANTHER" id="PTHR14146:SF0">
    <property type="entry name" value="EXOCYST COMPLEX COMPONENT 4"/>
    <property type="match status" value="1"/>
</dbReference>
<keyword evidence="2 4" id="KW-0268">Exocytosis</keyword>
<dbReference type="Pfam" id="PF04048">
    <property type="entry name" value="Sec8_N"/>
    <property type="match status" value="1"/>
</dbReference>
<dbReference type="PANTHER" id="PTHR14146">
    <property type="entry name" value="EXOCYST COMPLEX COMPONENT 4"/>
    <property type="match status" value="1"/>
</dbReference>
<dbReference type="EMBL" id="MU001712">
    <property type="protein sequence ID" value="KAF2452307.1"/>
    <property type="molecule type" value="Genomic_DNA"/>
</dbReference>
<dbReference type="GO" id="GO:0000145">
    <property type="term" value="C:exocyst"/>
    <property type="evidence" value="ECO:0007669"/>
    <property type="project" value="UniProtKB-UniRule"/>
</dbReference>
<evidence type="ECO:0000256" key="2">
    <source>
        <dbReference type="ARBA" id="ARBA00022483"/>
    </source>
</evidence>
<keyword evidence="3 4" id="KW-0653">Protein transport</keyword>
<sequence length="1100" mass="123637">MSWNSSLRNGYGGGYDRGYDSSPGRDRSADSRGPPGGGGGRSRRAGGYGGLGGGPEQTGDYYEEQPRGVPRPNSLERRSAKRRSGDRHYDPSRSKSGPRGGRFGDGSRQIDEVLDYISQNWSFMTDENCIPIQVALKLLDSSSLGLATRYDQFQDTNDQLQNALKAIVNEHHQGFNSSIGTFHKIQSSLQGSQNRVRALRDSLIRAKLNLSATRPELKEYAVESQNYDDMLQLLGAIEQLQLIPEKLEARISEKRFITAVDILQDALKMIRRTDMESIGALSDLRVYLSNQEHSLTDILIEELHSHLYLKSPYCEDRWKIYAQNQAKVTAADGSTTAIDIRGRALDRFLNALDTSTPLTDDASRNPEANTFEYIHLLIEALNNMGRLDAAVDTIEQRLPVELFRVVEKSNIEVDQRHPSVLRSYAKGQKPTARPVDAAMNQSDEARGAILQDLLWTLYARFEAIAEGHRVVYEVVAGITKREGLRDAAHLTGGFKELWKLYQSEMRSLLHDYLATDSDTVYGSAQKQKGTGSIFRKTPRDKNKPLFKLKDMDTKSPELSTERDDLEFILKSSVPGLVSDSRRAESTLQPNSSFNQDGSATGHKLLIEPSVFNMGVLLPPSLAFLTRLKEVVPRGTTSDIVMSTLTSFLDDFLVNVFHPQLDETLMELCVRTFIEVDAFQQDSQWQARSQKPIFKGTAKFFALITAFCKLLDNLPHDQVFSQLVISQMVTYFEKCQGWYKALVSRAQQSRENNRRLKAAAAFSEDEDLLSALVARSKPDANIQQCVDKENAILITKAQEQLLEEADLLSDKKSITSLCLLYTSMKWLASKIGHLRYISDRAVDSSRRKGRQNQQQRRWTMVVSTGQQTTMERVYLPLNQETALEFDGVVDRYNKLADTVLNTLHFEVRCEISHYVSRAFQPPFYLEHAFTEPDADVVTLNTSLVSFEEVATAHLRTREHDFITTGLGRLTDALVLSLATRGITEMNEAGAGRAQLDILVLQQNLKTMEPPALLVRSSRFFDLFGQGAETVVMRVKDAKARGKVEEELGLGYDELKVLVELCYSEALKSPRRDIAEKAKRNMDEQLLALSECLWQESGPDEG</sequence>
<organism evidence="9 10">
    <name type="scientific">Lineolata rhizophorae</name>
    <dbReference type="NCBI Taxonomy" id="578093"/>
    <lineage>
        <taxon>Eukaryota</taxon>
        <taxon>Fungi</taxon>
        <taxon>Dikarya</taxon>
        <taxon>Ascomycota</taxon>
        <taxon>Pezizomycotina</taxon>
        <taxon>Dothideomycetes</taxon>
        <taxon>Dothideomycetes incertae sedis</taxon>
        <taxon>Lineolatales</taxon>
        <taxon>Lineolataceae</taxon>
        <taxon>Lineolata</taxon>
    </lineage>
</organism>
<evidence type="ECO:0000259" key="7">
    <source>
        <dbReference type="Pfam" id="PF04048"/>
    </source>
</evidence>
<gene>
    <name evidence="9" type="ORF">BDY21DRAFT_294932</name>
</gene>
<reference evidence="9" key="1">
    <citation type="journal article" date="2020" name="Stud. Mycol.">
        <title>101 Dothideomycetes genomes: a test case for predicting lifestyles and emergence of pathogens.</title>
        <authorList>
            <person name="Haridas S."/>
            <person name="Albert R."/>
            <person name="Binder M."/>
            <person name="Bloem J."/>
            <person name="Labutti K."/>
            <person name="Salamov A."/>
            <person name="Andreopoulos B."/>
            <person name="Baker S."/>
            <person name="Barry K."/>
            <person name="Bills G."/>
            <person name="Bluhm B."/>
            <person name="Cannon C."/>
            <person name="Castanera R."/>
            <person name="Culley D."/>
            <person name="Daum C."/>
            <person name="Ezra D."/>
            <person name="Gonzalez J."/>
            <person name="Henrissat B."/>
            <person name="Kuo A."/>
            <person name="Liang C."/>
            <person name="Lipzen A."/>
            <person name="Lutzoni F."/>
            <person name="Magnuson J."/>
            <person name="Mondo S."/>
            <person name="Nolan M."/>
            <person name="Ohm R."/>
            <person name="Pangilinan J."/>
            <person name="Park H.-J."/>
            <person name="Ramirez L."/>
            <person name="Alfaro M."/>
            <person name="Sun H."/>
            <person name="Tritt A."/>
            <person name="Yoshinaga Y."/>
            <person name="Zwiers L.-H."/>
            <person name="Turgeon B."/>
            <person name="Goodwin S."/>
            <person name="Spatafora J."/>
            <person name="Crous P."/>
            <person name="Grigoriev I."/>
        </authorList>
    </citation>
    <scope>NUCLEOTIDE SEQUENCE</scope>
    <source>
        <strain evidence="9">ATCC 16933</strain>
    </source>
</reference>
<feature type="domain" description="Exocyst complex component Sec8 N-terminal" evidence="7">
    <location>
        <begin position="109"/>
        <end position="249"/>
    </location>
</feature>
<evidence type="ECO:0000256" key="5">
    <source>
        <dbReference type="SAM" id="Coils"/>
    </source>
</evidence>
<dbReference type="GO" id="GO:0006904">
    <property type="term" value="P:vesicle docking involved in exocytosis"/>
    <property type="evidence" value="ECO:0007669"/>
    <property type="project" value="InterPro"/>
</dbReference>
<keyword evidence="10" id="KW-1185">Reference proteome</keyword>
<dbReference type="GO" id="GO:0006612">
    <property type="term" value="P:protein targeting to membrane"/>
    <property type="evidence" value="ECO:0007669"/>
    <property type="project" value="UniProtKB-UniRule"/>
</dbReference>
<feature type="coiled-coil region" evidence="5">
    <location>
        <begin position="738"/>
        <end position="765"/>
    </location>
</feature>
<feature type="region of interest" description="Disordered" evidence="6">
    <location>
        <begin position="1"/>
        <end position="107"/>
    </location>
</feature>
<evidence type="ECO:0000259" key="8">
    <source>
        <dbReference type="Pfam" id="PF20652"/>
    </source>
</evidence>
<dbReference type="Pfam" id="PF20652">
    <property type="entry name" value="Sec8_C"/>
    <property type="match status" value="1"/>
</dbReference>
<feature type="compositionally biased region" description="Gly residues" evidence="6">
    <location>
        <begin position="34"/>
        <end position="56"/>
    </location>
</feature>
<dbReference type="GO" id="GO:0006893">
    <property type="term" value="P:Golgi to plasma membrane transport"/>
    <property type="evidence" value="ECO:0007669"/>
    <property type="project" value="TreeGrafter"/>
</dbReference>
<protein>
    <recommendedName>
        <fullName evidence="4">Exocyst complex component Sec8</fullName>
    </recommendedName>
</protein>
<dbReference type="GO" id="GO:0015031">
    <property type="term" value="P:protein transport"/>
    <property type="evidence" value="ECO:0007669"/>
    <property type="project" value="UniProtKB-KW"/>
</dbReference>
<evidence type="ECO:0000256" key="6">
    <source>
        <dbReference type="SAM" id="MobiDB-lite"/>
    </source>
</evidence>
<feature type="domain" description="Exocyst complex component Sec8 middle helical bundle" evidence="8">
    <location>
        <begin position="365"/>
        <end position="621"/>
    </location>
</feature>
<accession>A0A6A6NLC2</accession>
<dbReference type="OrthoDB" id="272977at2759"/>
<feature type="compositionally biased region" description="Basic and acidic residues" evidence="6">
    <location>
        <begin position="17"/>
        <end position="30"/>
    </location>
</feature>
<comment type="similarity">
    <text evidence="4">Belongs to the SEC8 family.</text>
</comment>
<evidence type="ECO:0000256" key="3">
    <source>
        <dbReference type="ARBA" id="ARBA00022927"/>
    </source>
</evidence>
<dbReference type="InterPro" id="IPR048630">
    <property type="entry name" value="Sec8_M"/>
</dbReference>
<name>A0A6A6NLC2_9PEZI</name>
<evidence type="ECO:0000256" key="4">
    <source>
        <dbReference type="RuleBase" id="RU367079"/>
    </source>
</evidence>
<dbReference type="AlphaFoldDB" id="A0A6A6NLC2"/>
<evidence type="ECO:0000313" key="9">
    <source>
        <dbReference type="EMBL" id="KAF2452307.1"/>
    </source>
</evidence>
<evidence type="ECO:0000313" key="10">
    <source>
        <dbReference type="Proteomes" id="UP000799766"/>
    </source>
</evidence>
<dbReference type="InterPro" id="IPR039682">
    <property type="entry name" value="Sec8/EXOC4"/>
</dbReference>
<dbReference type="InterPro" id="IPR007191">
    <property type="entry name" value="Sec8_exocyst_N"/>
</dbReference>
<evidence type="ECO:0000256" key="1">
    <source>
        <dbReference type="ARBA" id="ARBA00022448"/>
    </source>
</evidence>
<proteinExistence type="inferred from homology"/>